<reference evidence="2 3" key="1">
    <citation type="journal article" date="2019" name="Int. J. Syst. Evol. Microbiol.">
        <title>The Global Catalogue of Microorganisms (GCM) 10K type strain sequencing project: providing services to taxonomists for standard genome sequencing and annotation.</title>
        <authorList>
            <consortium name="The Broad Institute Genomics Platform"/>
            <consortium name="The Broad Institute Genome Sequencing Center for Infectious Disease"/>
            <person name="Wu L."/>
            <person name="Ma J."/>
        </authorList>
    </citation>
    <scope>NUCLEOTIDE SEQUENCE [LARGE SCALE GENOMIC DNA]</scope>
    <source>
        <strain evidence="2 3">JCM 14046</strain>
    </source>
</reference>
<feature type="domain" description="Glycosyl transferase family 28 C-terminal" evidence="1">
    <location>
        <begin position="9"/>
        <end position="145"/>
    </location>
</feature>
<evidence type="ECO:0000259" key="1">
    <source>
        <dbReference type="Pfam" id="PF04101"/>
    </source>
</evidence>
<evidence type="ECO:0000313" key="2">
    <source>
        <dbReference type="EMBL" id="GAA1917093.1"/>
    </source>
</evidence>
<dbReference type="RefSeq" id="WP_344006338.1">
    <property type="nucleotide sequence ID" value="NZ_BAAAMY010000004.1"/>
</dbReference>
<accession>A0ABN2PB56</accession>
<name>A0ABN2PB56_9ACTN</name>
<dbReference type="Gene3D" id="3.40.50.2000">
    <property type="entry name" value="Glycogen Phosphorylase B"/>
    <property type="match status" value="1"/>
</dbReference>
<dbReference type="EMBL" id="BAAAMY010000004">
    <property type="protein sequence ID" value="GAA1917093.1"/>
    <property type="molecule type" value="Genomic_DNA"/>
</dbReference>
<sequence>MSAALGPVLFCVGTDHHRFDRLVGWADDWFAEAAGAAGVSKVVVQHGTSRAPVVAEGHPHLAYADLQRLLAEASAVVCHGGPGLISDARGAGHVPVCVPRDPALGEHVDSHQMRFADAAGHAGVVRLARHPETMADALSATLAEARDGTRPDLGSAGLVASRAAVHRRLAEELDGLMGRQPRRRTSVIRSLRRHLGDR</sequence>
<evidence type="ECO:0000313" key="3">
    <source>
        <dbReference type="Proteomes" id="UP001501612"/>
    </source>
</evidence>
<proteinExistence type="predicted"/>
<gene>
    <name evidence="2" type="ORF">GCM10009737_18200</name>
</gene>
<comment type="caution">
    <text evidence="2">The sequence shown here is derived from an EMBL/GenBank/DDBJ whole genome shotgun (WGS) entry which is preliminary data.</text>
</comment>
<dbReference type="Pfam" id="PF04101">
    <property type="entry name" value="Glyco_tran_28_C"/>
    <property type="match status" value="1"/>
</dbReference>
<dbReference type="Proteomes" id="UP001501612">
    <property type="component" value="Unassembled WGS sequence"/>
</dbReference>
<organism evidence="2 3">
    <name type="scientific">Nocardioides lentus</name>
    <dbReference type="NCBI Taxonomy" id="338077"/>
    <lineage>
        <taxon>Bacteria</taxon>
        <taxon>Bacillati</taxon>
        <taxon>Actinomycetota</taxon>
        <taxon>Actinomycetes</taxon>
        <taxon>Propionibacteriales</taxon>
        <taxon>Nocardioidaceae</taxon>
        <taxon>Nocardioides</taxon>
    </lineage>
</organism>
<dbReference type="SUPFAM" id="SSF53756">
    <property type="entry name" value="UDP-Glycosyltransferase/glycogen phosphorylase"/>
    <property type="match status" value="1"/>
</dbReference>
<protein>
    <recommendedName>
        <fullName evidence="1">Glycosyl transferase family 28 C-terminal domain-containing protein</fullName>
    </recommendedName>
</protein>
<dbReference type="InterPro" id="IPR007235">
    <property type="entry name" value="Glyco_trans_28_C"/>
</dbReference>
<keyword evidence="3" id="KW-1185">Reference proteome</keyword>